<gene>
    <name evidence="1" type="ORF">FRZ06_15005</name>
</gene>
<dbReference type="EMBL" id="CP042469">
    <property type="protein sequence ID" value="QOX64556.1"/>
    <property type="molecule type" value="Genomic_DNA"/>
</dbReference>
<dbReference type="Proteomes" id="UP000594014">
    <property type="component" value="Chromosome"/>
</dbReference>
<protein>
    <submittedName>
        <fullName evidence="1">GGDEF domain-containing protein</fullName>
    </submittedName>
</protein>
<reference evidence="1" key="1">
    <citation type="submission" date="2019-08" db="EMBL/GenBank/DDBJ databases">
        <title>Genome sequence of Clostridiales bacterium MT110.</title>
        <authorList>
            <person name="Cao J."/>
        </authorList>
    </citation>
    <scope>NUCLEOTIDE SEQUENCE</scope>
    <source>
        <strain evidence="1">MT110</strain>
    </source>
</reference>
<organism evidence="1 2">
    <name type="scientific">Anoxybacterium hadale</name>
    <dbReference type="NCBI Taxonomy" id="3408580"/>
    <lineage>
        <taxon>Bacteria</taxon>
        <taxon>Bacillati</taxon>
        <taxon>Bacillota</taxon>
        <taxon>Clostridia</taxon>
        <taxon>Peptostreptococcales</taxon>
        <taxon>Anaerovoracaceae</taxon>
        <taxon>Anoxybacterium</taxon>
    </lineage>
</organism>
<evidence type="ECO:0000313" key="1">
    <source>
        <dbReference type="EMBL" id="QOX64556.1"/>
    </source>
</evidence>
<sequence length="395" mass="45759">MFYKSMWKGRCRTLNLLFNLMLNLYSAIILIVMCAHSCRRHDKYSLQQKLFHLMLLLTLLLLFFDTLSRFDGHAQTYYVYFNSIGNFVVFLMGPLPSVVWMAYANYEIYRDERRVKALARVMSLWLALNGLLTLLSLRYHWLYYIDEGNIYHRGPLFLVPAMLTVGSILIAFVMVSQNRKRIEKKHYFSLVFFPVPPLVSILVQIYVYGTSLILNGLTISLLVVFITIQNQRMDTDYLTGVANRKKLEEYLKAKIAGSTAARTFSAILIDLNNFKLINDTYGHETGDQALETAAGLLKSCIRRNDFIARYGGDEFCIIMDISDEEDLIAATENLSRCLDLHNQVSDKPYKISFSMGYSVYDFKTHLTPEAFQKKIDLLMYENKNKQKSRKIKLEA</sequence>
<proteinExistence type="predicted"/>
<evidence type="ECO:0000313" key="2">
    <source>
        <dbReference type="Proteomes" id="UP000594014"/>
    </source>
</evidence>
<name>A0ACD1ADJ7_9FIRM</name>
<keyword evidence="2" id="KW-1185">Reference proteome</keyword>
<accession>A0ACD1ADJ7</accession>